<gene>
    <name evidence="1" type="ORF">EB796_004682</name>
</gene>
<protein>
    <submittedName>
        <fullName evidence="1">Uncharacterized protein</fullName>
    </submittedName>
</protein>
<evidence type="ECO:0000313" key="2">
    <source>
        <dbReference type="Proteomes" id="UP000593567"/>
    </source>
</evidence>
<keyword evidence="2" id="KW-1185">Reference proteome</keyword>
<dbReference type="AlphaFoldDB" id="A0A7J7KFF5"/>
<reference evidence="1" key="1">
    <citation type="submission" date="2020-06" db="EMBL/GenBank/DDBJ databases">
        <title>Draft genome of Bugula neritina, a colonial animal packing powerful symbionts and potential medicines.</title>
        <authorList>
            <person name="Rayko M."/>
        </authorList>
    </citation>
    <scope>NUCLEOTIDE SEQUENCE [LARGE SCALE GENOMIC DNA]</scope>
    <source>
        <strain evidence="1">Kwan_BN1</strain>
    </source>
</reference>
<accession>A0A7J7KFF5</accession>
<dbReference type="Proteomes" id="UP000593567">
    <property type="component" value="Unassembled WGS sequence"/>
</dbReference>
<sequence>MRILWDSGEIRKTFDMQCVNKAVVYKEGNSNIADPLSRLCSKSYCPAPVNFVMRITEAHADCVAKSAVPIAMIWEEIREASLDCLYKNKTCY</sequence>
<evidence type="ECO:0000313" key="1">
    <source>
        <dbReference type="EMBL" id="KAF6037007.1"/>
    </source>
</evidence>
<proteinExistence type="predicted"/>
<name>A0A7J7KFF5_BUGNE</name>
<dbReference type="EMBL" id="VXIV02000638">
    <property type="protein sequence ID" value="KAF6037007.1"/>
    <property type="molecule type" value="Genomic_DNA"/>
</dbReference>
<comment type="caution">
    <text evidence="1">The sequence shown here is derived from an EMBL/GenBank/DDBJ whole genome shotgun (WGS) entry which is preliminary data.</text>
</comment>
<organism evidence="1 2">
    <name type="scientific">Bugula neritina</name>
    <name type="common">Brown bryozoan</name>
    <name type="synonym">Sertularia neritina</name>
    <dbReference type="NCBI Taxonomy" id="10212"/>
    <lineage>
        <taxon>Eukaryota</taxon>
        <taxon>Metazoa</taxon>
        <taxon>Spiralia</taxon>
        <taxon>Lophotrochozoa</taxon>
        <taxon>Bryozoa</taxon>
        <taxon>Gymnolaemata</taxon>
        <taxon>Cheilostomatida</taxon>
        <taxon>Flustrina</taxon>
        <taxon>Buguloidea</taxon>
        <taxon>Bugulidae</taxon>
        <taxon>Bugula</taxon>
    </lineage>
</organism>